<keyword evidence="3" id="KW-1185">Reference proteome</keyword>
<accession>E9AXI2</accession>
<dbReference type="OMA" id="WCHPHIV"/>
<dbReference type="PhylomeDB" id="E9AXI2"/>
<dbReference type="VEuPathDB" id="TriTrypDB:LmxM.25.1030"/>
<dbReference type="RefSeq" id="XP_003876158.1">
    <property type="nucleotide sequence ID" value="XM_003876109.1"/>
</dbReference>
<feature type="region of interest" description="Disordered" evidence="1">
    <location>
        <begin position="577"/>
        <end position="646"/>
    </location>
</feature>
<name>E9AXI2_LEIMU</name>
<feature type="compositionally biased region" description="Polar residues" evidence="1">
    <location>
        <begin position="593"/>
        <end position="610"/>
    </location>
</feature>
<evidence type="ECO:0000313" key="2">
    <source>
        <dbReference type="EMBL" id="CBZ27673.1"/>
    </source>
</evidence>
<feature type="region of interest" description="Disordered" evidence="1">
    <location>
        <begin position="314"/>
        <end position="338"/>
    </location>
</feature>
<dbReference type="EMBL" id="FR799578">
    <property type="protein sequence ID" value="CBZ27673.1"/>
    <property type="molecule type" value="Genomic_DNA"/>
</dbReference>
<feature type="region of interest" description="Disordered" evidence="1">
    <location>
        <begin position="841"/>
        <end position="873"/>
    </location>
</feature>
<protein>
    <recommendedName>
        <fullName evidence="4">Protein kinase domain-containing protein</fullName>
    </recommendedName>
</protein>
<dbReference type="KEGG" id="lmi:LMXM_25_1030"/>
<gene>
    <name evidence="2" type="ORF">LMXM_25_1030</name>
</gene>
<reference evidence="2 3" key="1">
    <citation type="journal article" date="2011" name="Genome Res.">
        <title>Chromosome and gene copy number variation allow major structural change between species and strains of Leishmania.</title>
        <authorList>
            <person name="Rogers M.B."/>
            <person name="Hilley J.D."/>
            <person name="Dickens N.J."/>
            <person name="Wilkes J."/>
            <person name="Bates P.A."/>
            <person name="Depledge D.P."/>
            <person name="Harris D."/>
            <person name="Her Y."/>
            <person name="Herzyk P."/>
            <person name="Imamura H."/>
            <person name="Otto T.D."/>
            <person name="Sanders M."/>
            <person name="Seeger K."/>
            <person name="Dujardin J.C."/>
            <person name="Berriman M."/>
            <person name="Smith D.F."/>
            <person name="Hertz-Fowler C."/>
            <person name="Mottram J.C."/>
        </authorList>
    </citation>
    <scope>NUCLEOTIDE SEQUENCE [LARGE SCALE GENOMIC DNA]</scope>
    <source>
        <strain evidence="2 3">MHOM/GT/2001/U1103</strain>
    </source>
</reference>
<proteinExistence type="predicted"/>
<feature type="region of interest" description="Disordered" evidence="1">
    <location>
        <begin position="65"/>
        <end position="95"/>
    </location>
</feature>
<sequence length="873" mass="94251">MRSTWCPFGFPRSSLCVGVCASLYTLRTHARTAPPPATKSMYADIGEENQFTGLVARSKSSLQHAEGSAAATSVAPPPSNTGARRPGSRAHKLTVADGPVDTTPILLTHLDQVLAAATVAKAQAHINKHQCALAVRRLRLIAVTLRQMPQPAPSQQLLTAIQSLCLLLRQCAHDGGVVASTAETATALQILYGPDGDPLGPAQCWPVLLYQHFTSQLLFQGAYRRLWAAWSMYSHVDLEREDGVAESLDCAEDGQVMMELLSPVGVSGREADEPTFEEVGSVSHHLRDLQAYYQRRKMSPWRILYQDLQPTDQLVPGASRPRSAPASAPPAATVAMEHHADDEDGRFRVVPHVYRYNGVPVVVKALCGAAGTGDAATQEVAMQHATEFALDVGCRSTWCHPHIVTCLGGYTERFVDDAESSRASAVRVEVGEKAAEELPASAAMANFPWQRPVSAITGKPIMALGYVLELQSARLLSSAADSAQVSYVTLHDLLFTPSSSPASSSESLPVLGRHHFTLHEALDICAQIADALQYIESDSHEVSEAVRTAWLAVDPSNIFVVRVVGLDGEDDLVHRQERKQKGGFSGDQHARDTSSPLSENSESAAWTASVTPFAEDGSREEAPVLGQPDLQGGPVKASEDGGGRVDWSLPYKADTVQTQSEWETEVYICGGRKGNHGSAEDTLRPRSKHFVVRYSPPCRWMPHQVAGSRWRAHARATAPASYVVVQLFLALLTGQVPYAYIKTDREVEERVFAGATHQLDNTSGTASCLPGAEPVAQVKPSRSSQGYRIPPSLPPMVANWCRRALSLDHSQPPMELEALRNTLTTIQASLPDNVRHAHLRAGEDVTEGNRGAGGGGASQEMQSCMSGEMLDVL</sequence>
<dbReference type="GeneID" id="13449200"/>
<dbReference type="AlphaFoldDB" id="E9AXI2"/>
<organism evidence="2 3">
    <name type="scientific">Leishmania mexicana (strain MHOM/GT/2001/U1103)</name>
    <dbReference type="NCBI Taxonomy" id="929439"/>
    <lineage>
        <taxon>Eukaryota</taxon>
        <taxon>Discoba</taxon>
        <taxon>Euglenozoa</taxon>
        <taxon>Kinetoplastea</taxon>
        <taxon>Metakinetoplastina</taxon>
        <taxon>Trypanosomatida</taxon>
        <taxon>Trypanosomatidae</taxon>
        <taxon>Leishmaniinae</taxon>
        <taxon>Leishmania</taxon>
    </lineage>
</organism>
<evidence type="ECO:0008006" key="4">
    <source>
        <dbReference type="Google" id="ProtNLM"/>
    </source>
</evidence>
<feature type="compositionally biased region" description="Low complexity" evidence="1">
    <location>
        <begin position="318"/>
        <end position="332"/>
    </location>
</feature>
<dbReference type="OrthoDB" id="239992at2759"/>
<dbReference type="Proteomes" id="UP000007259">
    <property type="component" value="Chromosome 25"/>
</dbReference>
<evidence type="ECO:0000313" key="3">
    <source>
        <dbReference type="Proteomes" id="UP000007259"/>
    </source>
</evidence>
<evidence type="ECO:0000256" key="1">
    <source>
        <dbReference type="SAM" id="MobiDB-lite"/>
    </source>
</evidence>